<evidence type="ECO:0000313" key="1">
    <source>
        <dbReference type="EMBL" id="MCQ9210134.1"/>
    </source>
</evidence>
<dbReference type="Gene3D" id="3.30.70.1260">
    <property type="entry name" value="bacterial protein sp0830 like"/>
    <property type="match status" value="1"/>
</dbReference>
<keyword evidence="2" id="KW-1185">Reference proteome</keyword>
<organism evidence="1 2">
    <name type="scientific">Granulicatella seriolae</name>
    <dbReference type="NCBI Taxonomy" id="2967226"/>
    <lineage>
        <taxon>Bacteria</taxon>
        <taxon>Bacillati</taxon>
        <taxon>Bacillota</taxon>
        <taxon>Bacilli</taxon>
        <taxon>Lactobacillales</taxon>
        <taxon>Carnobacteriaceae</taxon>
        <taxon>Granulicatella</taxon>
    </lineage>
</organism>
<evidence type="ECO:0000313" key="2">
    <source>
        <dbReference type="Proteomes" id="UP001059480"/>
    </source>
</evidence>
<dbReference type="PANTHER" id="PTHR36439:SF1">
    <property type="entry name" value="DUF1697 DOMAIN-CONTAINING PROTEIN"/>
    <property type="match status" value="1"/>
</dbReference>
<proteinExistence type="predicted"/>
<reference evidence="1" key="2">
    <citation type="journal article" date="2023" name="Curr. Microbiol.">
        <title>Granulicatella seriolae sp. nov., a Novel Facultative Anaerobe Isolated from Yellowtail Marine Fish.</title>
        <authorList>
            <person name="Lee M."/>
            <person name="Choi Y.J."/>
            <person name="Farooq A."/>
            <person name="Jeong J.B."/>
            <person name="Jung M.Y."/>
        </authorList>
    </citation>
    <scope>NUCLEOTIDE SEQUENCE</scope>
    <source>
        <strain evidence="1">S8</strain>
    </source>
</reference>
<dbReference type="PIRSF" id="PIRSF008502">
    <property type="entry name" value="UCP008502"/>
    <property type="match status" value="1"/>
</dbReference>
<sequence length="179" mass="21116">MKYILLLRGVNVGGKNKVSMTELKELMAKAGFLDLSSYINSGNIFFTSQDTYELCCEKIVDILEENYDFPILFALISKEDYLQDREKLPDWWQEDLARKDVLFFSQQLEKVNVLDFLAKMDFYNEIVHVGDIAIYWGKYDETEFLKTSYHKKLLKQDFYKQITIRNGNTFEKIAELLVD</sequence>
<dbReference type="Gene3D" id="3.30.70.1280">
    <property type="entry name" value="SP0830-like domains"/>
    <property type="match status" value="1"/>
</dbReference>
<gene>
    <name evidence="1" type="ORF">NPA36_06175</name>
</gene>
<comment type="caution">
    <text evidence="1">The sequence shown here is derived from an EMBL/GenBank/DDBJ whole genome shotgun (WGS) entry which is preliminary data.</text>
</comment>
<reference evidence="1" key="3">
    <citation type="journal article" date="2023" name="Microbiol. Resour. Announc.">
        <title>Draft Genome Sequence of Granulicatella sp. Strain S8, Isolated from a Marine Fish, Seriola quinqueradiata.</title>
        <authorList>
            <person name="Lee M."/>
            <person name="Farooq A."/>
            <person name="Jeong J.B."/>
            <person name="Jung M.Y."/>
        </authorList>
    </citation>
    <scope>NUCLEOTIDE SEQUENCE</scope>
    <source>
        <strain evidence="1">S8</strain>
    </source>
</reference>
<dbReference type="EMBL" id="JANHNZ010000005">
    <property type="protein sequence ID" value="MCQ9210134.1"/>
    <property type="molecule type" value="Genomic_DNA"/>
</dbReference>
<dbReference type="Proteomes" id="UP001059480">
    <property type="component" value="Unassembled WGS sequence"/>
</dbReference>
<reference evidence="1" key="1">
    <citation type="submission" date="2022-07" db="EMBL/GenBank/DDBJ databases">
        <authorList>
            <person name="Jung M.-Y."/>
            <person name="Lee M."/>
        </authorList>
    </citation>
    <scope>NUCLEOTIDE SEQUENCE</scope>
    <source>
        <strain evidence="1">S8</strain>
    </source>
</reference>
<name>A0ABT1WNN2_9LACT</name>
<dbReference type="InterPro" id="IPR012545">
    <property type="entry name" value="DUF1697"/>
</dbReference>
<dbReference type="RefSeq" id="WP_256945250.1">
    <property type="nucleotide sequence ID" value="NZ_JANHNZ010000005.1"/>
</dbReference>
<dbReference type="Pfam" id="PF08002">
    <property type="entry name" value="DUF1697"/>
    <property type="match status" value="1"/>
</dbReference>
<accession>A0ABT1WNN2</accession>
<protein>
    <submittedName>
        <fullName evidence="1">DUF1697 domain-containing protein</fullName>
    </submittedName>
</protein>
<dbReference type="SUPFAM" id="SSF160379">
    <property type="entry name" value="SP0830-like"/>
    <property type="match status" value="1"/>
</dbReference>
<dbReference type="PANTHER" id="PTHR36439">
    <property type="entry name" value="BLL4334 PROTEIN"/>
    <property type="match status" value="1"/>
</dbReference>